<protein>
    <submittedName>
        <fullName evidence="2">Uncharacterized protein</fullName>
    </submittedName>
</protein>
<accession>A0A7X8TKC6</accession>
<dbReference type="EMBL" id="JABAHY010000009">
    <property type="protein sequence ID" value="NLS10392.1"/>
    <property type="molecule type" value="Genomic_DNA"/>
</dbReference>
<sequence length="108" mass="11759">MDTTHTAAVPFSRLVRVELRKMVNTRSGFWLLSITFALLMLTAALVLLVTALTDQTIASMPLAEGTNLMGEPVDIGGTEWAQFSVATLIWVVLPLVLGAMRVRSSEVK</sequence>
<name>A0A7X8TKC6_9MICC</name>
<keyword evidence="3" id="KW-1185">Reference proteome</keyword>
<feature type="transmembrane region" description="Helical" evidence="1">
    <location>
        <begin position="80"/>
        <end position="100"/>
    </location>
</feature>
<dbReference type="Proteomes" id="UP000523139">
    <property type="component" value="Unassembled WGS sequence"/>
</dbReference>
<evidence type="ECO:0000256" key="1">
    <source>
        <dbReference type="SAM" id="Phobius"/>
    </source>
</evidence>
<proteinExistence type="predicted"/>
<comment type="caution">
    <text evidence="2">The sequence shown here is derived from an EMBL/GenBank/DDBJ whole genome shotgun (WGS) entry which is preliminary data.</text>
</comment>
<organism evidence="2 3">
    <name type="scientific">Nesterenkonia sedimenti</name>
    <dbReference type="NCBI Taxonomy" id="1463632"/>
    <lineage>
        <taxon>Bacteria</taxon>
        <taxon>Bacillati</taxon>
        <taxon>Actinomycetota</taxon>
        <taxon>Actinomycetes</taxon>
        <taxon>Micrococcales</taxon>
        <taxon>Micrococcaceae</taxon>
        <taxon>Nesterenkonia</taxon>
    </lineage>
</organism>
<keyword evidence="1" id="KW-1133">Transmembrane helix</keyword>
<keyword evidence="1" id="KW-0812">Transmembrane</keyword>
<evidence type="ECO:0000313" key="2">
    <source>
        <dbReference type="EMBL" id="NLS10392.1"/>
    </source>
</evidence>
<dbReference type="AlphaFoldDB" id="A0A7X8TKC6"/>
<evidence type="ECO:0000313" key="3">
    <source>
        <dbReference type="Proteomes" id="UP000523139"/>
    </source>
</evidence>
<reference evidence="2 3" key="1">
    <citation type="submission" date="2020-04" db="EMBL/GenBank/DDBJ databases">
        <title>Nesterenkonia sp. nov., isolated from marine sediment.</title>
        <authorList>
            <person name="Zhang G."/>
        </authorList>
    </citation>
    <scope>NUCLEOTIDE SEQUENCE [LARGE SCALE GENOMIC DNA]</scope>
    <source>
        <strain evidence="2 3">MY13</strain>
    </source>
</reference>
<feature type="transmembrane region" description="Helical" evidence="1">
    <location>
        <begin position="29"/>
        <end position="52"/>
    </location>
</feature>
<gene>
    <name evidence="2" type="ORF">HGQ17_10385</name>
</gene>
<keyword evidence="1" id="KW-0472">Membrane</keyword>